<name>A0A2V5H6K9_ASPV1</name>
<keyword evidence="2" id="KW-1185">Reference proteome</keyword>
<evidence type="ECO:0000313" key="2">
    <source>
        <dbReference type="Proteomes" id="UP000249829"/>
    </source>
</evidence>
<protein>
    <submittedName>
        <fullName evidence="1">Uncharacterized protein</fullName>
    </submittedName>
</protein>
<proteinExistence type="predicted"/>
<reference evidence="1 2" key="1">
    <citation type="submission" date="2018-02" db="EMBL/GenBank/DDBJ databases">
        <title>The genomes of Aspergillus section Nigri reveals drivers in fungal speciation.</title>
        <authorList>
            <consortium name="DOE Joint Genome Institute"/>
            <person name="Vesth T.C."/>
            <person name="Nybo J."/>
            <person name="Theobald S."/>
            <person name="Brandl J."/>
            <person name="Frisvad J.C."/>
            <person name="Nielsen K.F."/>
            <person name="Lyhne E.K."/>
            <person name="Kogle M.E."/>
            <person name="Kuo A."/>
            <person name="Riley R."/>
            <person name="Clum A."/>
            <person name="Nolan M."/>
            <person name="Lipzen A."/>
            <person name="Salamov A."/>
            <person name="Henrissat B."/>
            <person name="Wiebenga A."/>
            <person name="De vries R.P."/>
            <person name="Grigoriev I.V."/>
            <person name="Mortensen U.H."/>
            <person name="Andersen M.R."/>
            <person name="Baker S.E."/>
        </authorList>
    </citation>
    <scope>NUCLEOTIDE SEQUENCE [LARGE SCALE GENOMIC DNA]</scope>
    <source>
        <strain evidence="1 2">CBS 115571</strain>
    </source>
</reference>
<sequence length="129" mass="14870">MSMYHHHQAELGERPNYGWLQTMYFSTSQQLIHQDPVYYLLYILACSDHNWKLILYPCYATFTQPNDSTFFCYIDINMTKAVKTGRGAHAIQGSLLLDNKWRAIITEGGTWSELAVVYRDLVTGPMVPS</sequence>
<accession>A0A2V5H6K9</accession>
<dbReference type="AlphaFoldDB" id="A0A2V5H6K9"/>
<gene>
    <name evidence="1" type="ORF">BO99DRAFT_332161</name>
</gene>
<dbReference type="EMBL" id="KZ825130">
    <property type="protein sequence ID" value="PYI19858.1"/>
    <property type="molecule type" value="Genomic_DNA"/>
</dbReference>
<dbReference type="STRING" id="1450538.A0A2V5H6K9"/>
<evidence type="ECO:0000313" key="1">
    <source>
        <dbReference type="EMBL" id="PYI19858.1"/>
    </source>
</evidence>
<dbReference type="Proteomes" id="UP000249829">
    <property type="component" value="Unassembled WGS sequence"/>
</dbReference>
<organism evidence="1 2">
    <name type="scientific">Aspergillus violaceofuscus (strain CBS 115571)</name>
    <dbReference type="NCBI Taxonomy" id="1450538"/>
    <lineage>
        <taxon>Eukaryota</taxon>
        <taxon>Fungi</taxon>
        <taxon>Dikarya</taxon>
        <taxon>Ascomycota</taxon>
        <taxon>Pezizomycotina</taxon>
        <taxon>Eurotiomycetes</taxon>
        <taxon>Eurotiomycetidae</taxon>
        <taxon>Eurotiales</taxon>
        <taxon>Aspergillaceae</taxon>
        <taxon>Aspergillus</taxon>
    </lineage>
</organism>